<feature type="transmembrane region" description="Helical" evidence="3">
    <location>
        <begin position="279"/>
        <end position="298"/>
    </location>
</feature>
<evidence type="ECO:0000256" key="2">
    <source>
        <dbReference type="SAM" id="MobiDB-lite"/>
    </source>
</evidence>
<feature type="transmembrane region" description="Helical" evidence="3">
    <location>
        <begin position="396"/>
        <end position="416"/>
    </location>
</feature>
<accession>A0A9P6CED5</accession>
<organism evidence="5 6">
    <name type="scientific">Collybia nuda</name>
    <dbReference type="NCBI Taxonomy" id="64659"/>
    <lineage>
        <taxon>Eukaryota</taxon>
        <taxon>Fungi</taxon>
        <taxon>Dikarya</taxon>
        <taxon>Basidiomycota</taxon>
        <taxon>Agaricomycotina</taxon>
        <taxon>Agaricomycetes</taxon>
        <taxon>Agaricomycetidae</taxon>
        <taxon>Agaricales</taxon>
        <taxon>Tricholomatineae</taxon>
        <taxon>Clitocybaceae</taxon>
        <taxon>Collybia</taxon>
    </lineage>
</organism>
<dbReference type="SUPFAM" id="SSF103473">
    <property type="entry name" value="MFS general substrate transporter"/>
    <property type="match status" value="1"/>
</dbReference>
<dbReference type="InterPro" id="IPR011701">
    <property type="entry name" value="MFS"/>
</dbReference>
<dbReference type="InterPro" id="IPR020846">
    <property type="entry name" value="MFS_dom"/>
</dbReference>
<dbReference type="Gene3D" id="1.20.1250.20">
    <property type="entry name" value="MFS general substrate transporter like domains"/>
    <property type="match status" value="1"/>
</dbReference>
<feature type="transmembrane region" description="Helical" evidence="3">
    <location>
        <begin position="328"/>
        <end position="355"/>
    </location>
</feature>
<reference evidence="5" key="1">
    <citation type="submission" date="2020-11" db="EMBL/GenBank/DDBJ databases">
        <authorList>
            <consortium name="DOE Joint Genome Institute"/>
            <person name="Ahrendt S."/>
            <person name="Riley R."/>
            <person name="Andreopoulos W."/>
            <person name="Labutti K."/>
            <person name="Pangilinan J."/>
            <person name="Ruiz-Duenas F.J."/>
            <person name="Barrasa J.M."/>
            <person name="Sanchez-Garcia M."/>
            <person name="Camarero S."/>
            <person name="Miyauchi S."/>
            <person name="Serrano A."/>
            <person name="Linde D."/>
            <person name="Babiker R."/>
            <person name="Drula E."/>
            <person name="Ayuso-Fernandez I."/>
            <person name="Pacheco R."/>
            <person name="Padilla G."/>
            <person name="Ferreira P."/>
            <person name="Barriuso J."/>
            <person name="Kellner H."/>
            <person name="Castanera R."/>
            <person name="Alfaro M."/>
            <person name="Ramirez L."/>
            <person name="Pisabarro A.G."/>
            <person name="Kuo A."/>
            <person name="Tritt A."/>
            <person name="Lipzen A."/>
            <person name="He G."/>
            <person name="Yan M."/>
            <person name="Ng V."/>
            <person name="Cullen D."/>
            <person name="Martin F."/>
            <person name="Rosso M.-N."/>
            <person name="Henrissat B."/>
            <person name="Hibbett D."/>
            <person name="Martinez A.T."/>
            <person name="Grigoriev I.V."/>
        </authorList>
    </citation>
    <scope>NUCLEOTIDE SEQUENCE</scope>
    <source>
        <strain evidence="5">CBS 247.69</strain>
    </source>
</reference>
<dbReference type="Pfam" id="PF07690">
    <property type="entry name" value="MFS_1"/>
    <property type="match status" value="1"/>
</dbReference>
<name>A0A9P6CED5_9AGAR</name>
<sequence length="510" mass="54706">MTGTTTNPAGTMTTDTTTTETTTAMTANPEPIPSSSSSSTSPAETIIDTSTHHDHDPDPESKPEESHVVKTHSGEHAGEGERVEVDVNVKEKEEWQPRTMDFGLVPIPRRLRHDPSKPFHFGIVMNVAFGFASTFTVANLYYCQPLLIQLAESFDVSYSQVSNIPTLVQAGYAVGLLFICPLGDLVRRRPLILALVTGSTTLSIGLAITPSLPAFSALTFLVGALSITPMVLLPLAADLAPPHRRASAISVVLSGLLFGILSARVLAGVVAQFVSWRVVYYLAIGVQAVILAGCYWVIPDYPRVDVGEGVGYGGILWSMGRFAVREPLVVQAALVNIASSACFTNFWVTLTFLLAGPPYHYSTLVIGLFGLVGMLGVALGPLVGRMVDHLDPWHSSLISIVLLTAFQTVQVGAGGISVGAVIVTAFALDVLRAMLQVSLTTAVFSIDPSARARLNAILVLSIFVGQVLGTAVGTLVFIKHGWRASALLSLGWYGWQIGVWMCRGPRWRWR</sequence>
<dbReference type="InterPro" id="IPR036259">
    <property type="entry name" value="MFS_trans_sf"/>
</dbReference>
<comment type="caution">
    <text evidence="5">The sequence shown here is derived from an EMBL/GenBank/DDBJ whole genome shotgun (WGS) entry which is preliminary data.</text>
</comment>
<dbReference type="PROSITE" id="PS50850">
    <property type="entry name" value="MFS"/>
    <property type="match status" value="1"/>
</dbReference>
<keyword evidence="6" id="KW-1185">Reference proteome</keyword>
<feature type="compositionally biased region" description="Basic and acidic residues" evidence="2">
    <location>
        <begin position="50"/>
        <end position="85"/>
    </location>
</feature>
<feature type="compositionally biased region" description="Low complexity" evidence="2">
    <location>
        <begin position="1"/>
        <end position="49"/>
    </location>
</feature>
<dbReference type="OrthoDB" id="2105912at2759"/>
<feature type="region of interest" description="Disordered" evidence="2">
    <location>
        <begin position="1"/>
        <end position="85"/>
    </location>
</feature>
<dbReference type="GO" id="GO:0016020">
    <property type="term" value="C:membrane"/>
    <property type="evidence" value="ECO:0007669"/>
    <property type="project" value="UniProtKB-SubCell"/>
</dbReference>
<evidence type="ECO:0000313" key="5">
    <source>
        <dbReference type="EMBL" id="KAF9462861.1"/>
    </source>
</evidence>
<dbReference type="EMBL" id="MU150268">
    <property type="protein sequence ID" value="KAF9462861.1"/>
    <property type="molecule type" value="Genomic_DNA"/>
</dbReference>
<evidence type="ECO:0000256" key="1">
    <source>
        <dbReference type="ARBA" id="ARBA00004141"/>
    </source>
</evidence>
<evidence type="ECO:0000256" key="3">
    <source>
        <dbReference type="SAM" id="Phobius"/>
    </source>
</evidence>
<feature type="transmembrane region" description="Helical" evidence="3">
    <location>
        <begin position="162"/>
        <end position="179"/>
    </location>
</feature>
<dbReference type="Proteomes" id="UP000807353">
    <property type="component" value="Unassembled WGS sequence"/>
</dbReference>
<dbReference type="CDD" id="cd17324">
    <property type="entry name" value="MFS_NepI_like"/>
    <property type="match status" value="1"/>
</dbReference>
<gene>
    <name evidence="5" type="ORF">BDZ94DRAFT_699657</name>
</gene>
<feature type="transmembrane region" description="Helical" evidence="3">
    <location>
        <begin position="119"/>
        <end position="142"/>
    </location>
</feature>
<feature type="domain" description="Major facilitator superfamily (MFS) profile" evidence="4">
    <location>
        <begin position="122"/>
        <end position="510"/>
    </location>
</feature>
<evidence type="ECO:0000313" key="6">
    <source>
        <dbReference type="Proteomes" id="UP000807353"/>
    </source>
</evidence>
<keyword evidence="3" id="KW-1133">Transmembrane helix</keyword>
<feature type="transmembrane region" description="Helical" evidence="3">
    <location>
        <begin position="214"/>
        <end position="236"/>
    </location>
</feature>
<proteinExistence type="predicted"/>
<dbReference type="AlphaFoldDB" id="A0A9P6CED5"/>
<dbReference type="PANTHER" id="PTHR42910">
    <property type="entry name" value="TRANSPORTER SCO4007-RELATED"/>
    <property type="match status" value="1"/>
</dbReference>
<feature type="transmembrane region" description="Helical" evidence="3">
    <location>
        <begin position="361"/>
        <end position="384"/>
    </location>
</feature>
<comment type="subcellular location">
    <subcellularLocation>
        <location evidence="1">Membrane</location>
        <topology evidence="1">Multi-pass membrane protein</topology>
    </subcellularLocation>
</comment>
<dbReference type="PANTHER" id="PTHR42910:SF1">
    <property type="entry name" value="MAJOR FACILITATOR SUPERFAMILY (MFS) PROFILE DOMAIN-CONTAINING PROTEIN"/>
    <property type="match status" value="1"/>
</dbReference>
<keyword evidence="3" id="KW-0812">Transmembrane</keyword>
<feature type="transmembrane region" description="Helical" evidence="3">
    <location>
        <begin position="456"/>
        <end position="478"/>
    </location>
</feature>
<feature type="transmembrane region" description="Helical" evidence="3">
    <location>
        <begin position="248"/>
        <end position="273"/>
    </location>
</feature>
<evidence type="ECO:0000259" key="4">
    <source>
        <dbReference type="PROSITE" id="PS50850"/>
    </source>
</evidence>
<keyword evidence="3" id="KW-0472">Membrane</keyword>
<feature type="transmembrane region" description="Helical" evidence="3">
    <location>
        <begin position="191"/>
        <end position="208"/>
    </location>
</feature>
<dbReference type="GO" id="GO:0022857">
    <property type="term" value="F:transmembrane transporter activity"/>
    <property type="evidence" value="ECO:0007669"/>
    <property type="project" value="InterPro"/>
</dbReference>
<protein>
    <submittedName>
        <fullName evidence="5">Major facilitator superfamily domain-containing protein</fullName>
    </submittedName>
</protein>